<dbReference type="RefSeq" id="WP_197440765.1">
    <property type="nucleotide sequence ID" value="NZ_SIHI01000001.1"/>
</dbReference>
<proteinExistence type="predicted"/>
<dbReference type="EMBL" id="SIHI01000001">
    <property type="protein sequence ID" value="TWT56931.1"/>
    <property type="molecule type" value="Genomic_DNA"/>
</dbReference>
<protein>
    <submittedName>
        <fullName evidence="1">Uncharacterized protein</fullName>
    </submittedName>
</protein>
<organism evidence="1 2">
    <name type="scientific">Thalassoglobus neptunius</name>
    <dbReference type="NCBI Taxonomy" id="1938619"/>
    <lineage>
        <taxon>Bacteria</taxon>
        <taxon>Pseudomonadati</taxon>
        <taxon>Planctomycetota</taxon>
        <taxon>Planctomycetia</taxon>
        <taxon>Planctomycetales</taxon>
        <taxon>Planctomycetaceae</taxon>
        <taxon>Thalassoglobus</taxon>
    </lineage>
</organism>
<dbReference type="AlphaFoldDB" id="A0A5C5X3P2"/>
<reference evidence="1 2" key="1">
    <citation type="submission" date="2019-02" db="EMBL/GenBank/DDBJ databases">
        <title>Deep-cultivation of Planctomycetes and their phenomic and genomic characterization uncovers novel biology.</title>
        <authorList>
            <person name="Wiegand S."/>
            <person name="Jogler M."/>
            <person name="Boedeker C."/>
            <person name="Pinto D."/>
            <person name="Vollmers J."/>
            <person name="Rivas-Marin E."/>
            <person name="Kohn T."/>
            <person name="Peeters S.H."/>
            <person name="Heuer A."/>
            <person name="Rast P."/>
            <person name="Oberbeckmann S."/>
            <person name="Bunk B."/>
            <person name="Jeske O."/>
            <person name="Meyerdierks A."/>
            <person name="Storesund J.E."/>
            <person name="Kallscheuer N."/>
            <person name="Luecker S."/>
            <person name="Lage O.M."/>
            <person name="Pohl T."/>
            <person name="Merkel B.J."/>
            <person name="Hornburger P."/>
            <person name="Mueller R.-W."/>
            <person name="Bruemmer F."/>
            <person name="Labrenz M."/>
            <person name="Spormann A.M."/>
            <person name="Op Den Camp H."/>
            <person name="Overmann J."/>
            <person name="Amann R."/>
            <person name="Jetten M.S.M."/>
            <person name="Mascher T."/>
            <person name="Medema M.H."/>
            <person name="Devos D.P."/>
            <person name="Kaster A.-K."/>
            <person name="Ovreas L."/>
            <person name="Rohde M."/>
            <person name="Galperin M.Y."/>
            <person name="Jogler C."/>
        </authorList>
    </citation>
    <scope>NUCLEOTIDE SEQUENCE [LARGE SCALE GENOMIC DNA]</scope>
    <source>
        <strain evidence="1 2">KOR42</strain>
    </source>
</reference>
<accession>A0A5C5X3P2</accession>
<sequence>MGQWNGQLRETGKLRWAGGGWKWLRWGISSGGSSFQEATSVEVISDSHQCD</sequence>
<gene>
    <name evidence="1" type="ORF">KOR42_02870</name>
</gene>
<name>A0A5C5X3P2_9PLAN</name>
<dbReference type="Proteomes" id="UP000317243">
    <property type="component" value="Unassembled WGS sequence"/>
</dbReference>
<comment type="caution">
    <text evidence="1">The sequence shown here is derived from an EMBL/GenBank/DDBJ whole genome shotgun (WGS) entry which is preliminary data.</text>
</comment>
<evidence type="ECO:0000313" key="1">
    <source>
        <dbReference type="EMBL" id="TWT56931.1"/>
    </source>
</evidence>
<keyword evidence="2" id="KW-1185">Reference proteome</keyword>
<evidence type="ECO:0000313" key="2">
    <source>
        <dbReference type="Proteomes" id="UP000317243"/>
    </source>
</evidence>